<feature type="region of interest" description="Disordered" evidence="1">
    <location>
        <begin position="25"/>
        <end position="54"/>
    </location>
</feature>
<name>A0A4V6NKZ3_SHIGR</name>
<comment type="caution">
    <text evidence="2">The sequence shown here is derived from an EMBL/GenBank/DDBJ whole genome shotgun (WGS) entry which is preliminary data.</text>
</comment>
<protein>
    <submittedName>
        <fullName evidence="2">Uncharacterized protein</fullName>
    </submittedName>
</protein>
<sequence>MNIQRHKIERAIDVLIALLDAADGDPDLEPSLGYNPYGSNDAEGDDEREDDPAERGIADYDGLIEQGFGNLRGEEAA</sequence>
<organism evidence="2 3">
    <name type="scientific">Shinella granuli</name>
    <dbReference type="NCBI Taxonomy" id="323621"/>
    <lineage>
        <taxon>Bacteria</taxon>
        <taxon>Pseudomonadati</taxon>
        <taxon>Pseudomonadota</taxon>
        <taxon>Alphaproteobacteria</taxon>
        <taxon>Hyphomicrobiales</taxon>
        <taxon>Rhizobiaceae</taxon>
        <taxon>Shinella</taxon>
    </lineage>
</organism>
<dbReference type="RefSeq" id="WP_133036958.1">
    <property type="nucleotide sequence ID" value="NZ_BAABEI010000012.1"/>
</dbReference>
<evidence type="ECO:0000256" key="1">
    <source>
        <dbReference type="SAM" id="MobiDB-lite"/>
    </source>
</evidence>
<evidence type="ECO:0000313" key="2">
    <source>
        <dbReference type="EMBL" id="TCN33510.1"/>
    </source>
</evidence>
<keyword evidence="3" id="KW-1185">Reference proteome</keyword>
<proteinExistence type="predicted"/>
<reference evidence="2 3" key="1">
    <citation type="submission" date="2019-03" db="EMBL/GenBank/DDBJ databases">
        <title>Genomic Encyclopedia of Type Strains, Phase IV (KMG-IV): sequencing the most valuable type-strain genomes for metagenomic binning, comparative biology and taxonomic classification.</title>
        <authorList>
            <person name="Goeker M."/>
        </authorList>
    </citation>
    <scope>NUCLEOTIDE SEQUENCE [LARGE SCALE GENOMIC DNA]</scope>
    <source>
        <strain evidence="2 3">DSM 18401</strain>
    </source>
</reference>
<evidence type="ECO:0000313" key="3">
    <source>
        <dbReference type="Proteomes" id="UP000295351"/>
    </source>
</evidence>
<dbReference type="Proteomes" id="UP000295351">
    <property type="component" value="Unassembled WGS sequence"/>
</dbReference>
<dbReference type="EMBL" id="SLVX01000041">
    <property type="protein sequence ID" value="TCN33510.1"/>
    <property type="molecule type" value="Genomic_DNA"/>
</dbReference>
<feature type="compositionally biased region" description="Acidic residues" evidence="1">
    <location>
        <begin position="42"/>
        <end position="52"/>
    </location>
</feature>
<accession>A0A4V6NKZ3</accession>
<gene>
    <name evidence="2" type="ORF">EV665_14125</name>
</gene>
<dbReference type="AlphaFoldDB" id="A0A4V6NKZ3"/>